<gene>
    <name evidence="2" type="ORF">C0W53_09200</name>
</gene>
<proteinExistence type="predicted"/>
<organism evidence="2 3">
    <name type="scientific">Photobacterium kishitanii</name>
    <dbReference type="NCBI Taxonomy" id="318456"/>
    <lineage>
        <taxon>Bacteria</taxon>
        <taxon>Pseudomonadati</taxon>
        <taxon>Pseudomonadota</taxon>
        <taxon>Gammaproteobacteria</taxon>
        <taxon>Vibrionales</taxon>
        <taxon>Vibrionaceae</taxon>
        <taxon>Photobacterium</taxon>
    </lineage>
</organism>
<accession>A0AAX0YUI6</accession>
<evidence type="ECO:0008006" key="4">
    <source>
        <dbReference type="Google" id="ProtNLM"/>
    </source>
</evidence>
<feature type="coiled-coil region" evidence="1">
    <location>
        <begin position="25"/>
        <end position="52"/>
    </location>
</feature>
<evidence type="ECO:0000313" key="2">
    <source>
        <dbReference type="EMBL" id="PSX45392.1"/>
    </source>
</evidence>
<comment type="caution">
    <text evidence="2">The sequence shown here is derived from an EMBL/GenBank/DDBJ whole genome shotgun (WGS) entry which is preliminary data.</text>
</comment>
<sequence>MSLEQQIGALVKASENLTGAVNGKIGEIDNRMDSAEAQFDEWRNKKDVLGNESIAGAMRMSIFQGQVIGTGGVQGVGGVGGFSNPDDLGTSSNVFLHFKTPLNVNRNSEMFWFNIRGYSYGTAKIIDETIVGYCYSVSRSLLNQNAFGNFTPASYADSNGNVILRIKCPALYFTTCRVDTMRVGNGRLFNLNDLKAKFSLSETVVF</sequence>
<protein>
    <recommendedName>
        <fullName evidence="4">DUF1983 domain-containing protein</fullName>
    </recommendedName>
</protein>
<keyword evidence="1" id="KW-0175">Coiled coil</keyword>
<name>A0AAX0YUI6_9GAMM</name>
<evidence type="ECO:0000313" key="3">
    <source>
        <dbReference type="Proteomes" id="UP000240728"/>
    </source>
</evidence>
<evidence type="ECO:0000256" key="1">
    <source>
        <dbReference type="SAM" id="Coils"/>
    </source>
</evidence>
<dbReference type="Proteomes" id="UP000240728">
    <property type="component" value="Unassembled WGS sequence"/>
</dbReference>
<dbReference type="AlphaFoldDB" id="A0AAX0YUI6"/>
<keyword evidence="3" id="KW-1185">Reference proteome</keyword>
<dbReference type="EMBL" id="PYOZ01000004">
    <property type="protein sequence ID" value="PSX45392.1"/>
    <property type="molecule type" value="Genomic_DNA"/>
</dbReference>
<dbReference type="RefSeq" id="WP_045044033.1">
    <property type="nucleotide sequence ID" value="NZ_JZTB01000051.1"/>
</dbReference>
<reference evidence="2 3" key="1">
    <citation type="submission" date="2018-01" db="EMBL/GenBank/DDBJ databases">
        <title>Whole genome sequencing of Histamine producing bacteria.</title>
        <authorList>
            <person name="Butler K."/>
        </authorList>
    </citation>
    <scope>NUCLEOTIDE SEQUENCE [LARGE SCALE GENOMIC DNA]</scope>
    <source>
        <strain evidence="2 3">A1-4</strain>
    </source>
</reference>